<name>A0AAW2STJ7_9LAMI</name>
<evidence type="ECO:0000256" key="1">
    <source>
        <dbReference type="SAM" id="MobiDB-lite"/>
    </source>
</evidence>
<gene>
    <name evidence="2" type="ORF">Slati_4464300</name>
</gene>
<accession>A0AAW2STJ7</accession>
<evidence type="ECO:0000313" key="2">
    <source>
        <dbReference type="EMBL" id="KAL0394981.1"/>
    </source>
</evidence>
<protein>
    <submittedName>
        <fullName evidence="2">Uncharacterized protein</fullName>
    </submittedName>
</protein>
<organism evidence="2">
    <name type="scientific">Sesamum latifolium</name>
    <dbReference type="NCBI Taxonomy" id="2727402"/>
    <lineage>
        <taxon>Eukaryota</taxon>
        <taxon>Viridiplantae</taxon>
        <taxon>Streptophyta</taxon>
        <taxon>Embryophyta</taxon>
        <taxon>Tracheophyta</taxon>
        <taxon>Spermatophyta</taxon>
        <taxon>Magnoliopsida</taxon>
        <taxon>eudicotyledons</taxon>
        <taxon>Gunneridae</taxon>
        <taxon>Pentapetalae</taxon>
        <taxon>asterids</taxon>
        <taxon>lamiids</taxon>
        <taxon>Lamiales</taxon>
        <taxon>Pedaliaceae</taxon>
        <taxon>Sesamum</taxon>
    </lineage>
</organism>
<reference evidence="2" key="2">
    <citation type="journal article" date="2024" name="Plant">
        <title>Genomic evolution and insights into agronomic trait innovations of Sesamum species.</title>
        <authorList>
            <person name="Miao H."/>
            <person name="Wang L."/>
            <person name="Qu L."/>
            <person name="Liu H."/>
            <person name="Sun Y."/>
            <person name="Le M."/>
            <person name="Wang Q."/>
            <person name="Wei S."/>
            <person name="Zheng Y."/>
            <person name="Lin W."/>
            <person name="Duan Y."/>
            <person name="Cao H."/>
            <person name="Xiong S."/>
            <person name="Wang X."/>
            <person name="Wei L."/>
            <person name="Li C."/>
            <person name="Ma Q."/>
            <person name="Ju M."/>
            <person name="Zhao R."/>
            <person name="Li G."/>
            <person name="Mu C."/>
            <person name="Tian Q."/>
            <person name="Mei H."/>
            <person name="Zhang T."/>
            <person name="Gao T."/>
            <person name="Zhang H."/>
        </authorList>
    </citation>
    <scope>NUCLEOTIDE SEQUENCE</scope>
    <source>
        <strain evidence="2">KEN1</strain>
    </source>
</reference>
<feature type="region of interest" description="Disordered" evidence="1">
    <location>
        <begin position="1"/>
        <end position="88"/>
    </location>
</feature>
<reference evidence="2" key="1">
    <citation type="submission" date="2020-06" db="EMBL/GenBank/DDBJ databases">
        <authorList>
            <person name="Li T."/>
            <person name="Hu X."/>
            <person name="Zhang T."/>
            <person name="Song X."/>
            <person name="Zhang H."/>
            <person name="Dai N."/>
            <person name="Sheng W."/>
            <person name="Hou X."/>
            <person name="Wei L."/>
        </authorList>
    </citation>
    <scope>NUCLEOTIDE SEQUENCE</scope>
    <source>
        <strain evidence="2">KEN1</strain>
        <tissue evidence="2">Leaf</tissue>
    </source>
</reference>
<dbReference type="EMBL" id="JACGWN010000016">
    <property type="protein sequence ID" value="KAL0394981.1"/>
    <property type="molecule type" value="Genomic_DNA"/>
</dbReference>
<feature type="compositionally biased region" description="Low complexity" evidence="1">
    <location>
        <begin position="56"/>
        <end position="69"/>
    </location>
</feature>
<sequence>MFGKLLRNHNAEGRGGGTPPPRSPRGTPSSSESKEKRSASLSPGITPRGSSKKSRMSSLSTPPSSSVRSPPHPILKDEKGVPLKYFRA</sequence>
<proteinExistence type="predicted"/>
<dbReference type="AlphaFoldDB" id="A0AAW2STJ7"/>
<comment type="caution">
    <text evidence="2">The sequence shown here is derived from an EMBL/GenBank/DDBJ whole genome shotgun (WGS) entry which is preliminary data.</text>
</comment>